<dbReference type="RefSeq" id="WP_089830910.1">
    <property type="nucleotide sequence ID" value="NZ_BJWI01000006.1"/>
</dbReference>
<dbReference type="Proteomes" id="UP000242243">
    <property type="component" value="Unassembled WGS sequence"/>
</dbReference>
<feature type="domain" description="ABC transporter" evidence="4">
    <location>
        <begin position="6"/>
        <end position="236"/>
    </location>
</feature>
<dbReference type="GO" id="GO:0016887">
    <property type="term" value="F:ATP hydrolysis activity"/>
    <property type="evidence" value="ECO:0007669"/>
    <property type="project" value="InterPro"/>
</dbReference>
<dbReference type="InterPro" id="IPR027417">
    <property type="entry name" value="P-loop_NTPase"/>
</dbReference>
<dbReference type="InterPro" id="IPR017871">
    <property type="entry name" value="ABC_transporter-like_CS"/>
</dbReference>
<evidence type="ECO:0000259" key="4">
    <source>
        <dbReference type="PROSITE" id="PS50893"/>
    </source>
</evidence>
<evidence type="ECO:0000256" key="3">
    <source>
        <dbReference type="ARBA" id="ARBA00022840"/>
    </source>
</evidence>
<dbReference type="Pfam" id="PF00005">
    <property type="entry name" value="ABC_tran"/>
    <property type="match status" value="1"/>
</dbReference>
<evidence type="ECO:0000313" key="5">
    <source>
        <dbReference type="EMBL" id="GEM01153.1"/>
    </source>
</evidence>
<dbReference type="PANTHER" id="PTHR43423">
    <property type="entry name" value="ABC TRANSPORTER I FAMILY MEMBER 17"/>
    <property type="match status" value="1"/>
</dbReference>
<dbReference type="InterPro" id="IPR005670">
    <property type="entry name" value="PstB-like"/>
</dbReference>
<evidence type="ECO:0000313" key="7">
    <source>
        <dbReference type="Proteomes" id="UP000242243"/>
    </source>
</evidence>
<dbReference type="GO" id="GO:0035435">
    <property type="term" value="P:phosphate ion transmembrane transport"/>
    <property type="evidence" value="ECO:0007669"/>
    <property type="project" value="InterPro"/>
</dbReference>
<keyword evidence="2" id="KW-0547">Nucleotide-binding</keyword>
<dbReference type="PROSITE" id="PS00211">
    <property type="entry name" value="ABC_TRANSPORTER_1"/>
    <property type="match status" value="1"/>
</dbReference>
<dbReference type="GO" id="GO:0005315">
    <property type="term" value="F:phosphate transmembrane transporter activity"/>
    <property type="evidence" value="ECO:0007669"/>
    <property type="project" value="InterPro"/>
</dbReference>
<reference evidence="6 7" key="1">
    <citation type="submission" date="2016-10" db="EMBL/GenBank/DDBJ databases">
        <authorList>
            <person name="de Groot N.N."/>
        </authorList>
    </citation>
    <scope>NUCLEOTIDE SEQUENCE [LARGE SCALE GENOMIC DNA]</scope>
    <source>
        <strain evidence="6 7">DSM 17073</strain>
    </source>
</reference>
<keyword evidence="1" id="KW-0813">Transport</keyword>
<proteinExistence type="predicted"/>
<dbReference type="STRING" id="306540.SAMN05421839_10867"/>
<dbReference type="Proteomes" id="UP000321547">
    <property type="component" value="Unassembled WGS sequence"/>
</dbReference>
<organism evidence="6 7">
    <name type="scientific">Halolactibacillus halophilus</name>
    <dbReference type="NCBI Taxonomy" id="306540"/>
    <lineage>
        <taxon>Bacteria</taxon>
        <taxon>Bacillati</taxon>
        <taxon>Bacillota</taxon>
        <taxon>Bacilli</taxon>
        <taxon>Bacillales</taxon>
        <taxon>Bacillaceae</taxon>
        <taxon>Halolactibacillus</taxon>
    </lineage>
</organism>
<dbReference type="InterPro" id="IPR003593">
    <property type="entry name" value="AAA+_ATPase"/>
</dbReference>
<sequence length="241" mass="26824">MTEIALLLDHVSFNVDDLTIINDLSGSIKHGKITAFVGPSGAGKSTLFRLLNQLKTHTKGTITFNNEDILTINPMILRKKIGIVLQEGVMTTGTVYDNLALPRQLQDKTLSKQEALSFLDKVGLKERFLNTKAKELSGGQKQKVSIARTLINQPDIILMDEITSSLDQVSTQAIEMLIKKINKEDHQTILWITHNIDQAKRLSDNTWVLIDGECRYQGPTNHLNEATDQAVIDFLEGGDES</sequence>
<dbReference type="SMART" id="SM00382">
    <property type="entry name" value="AAA"/>
    <property type="match status" value="1"/>
</dbReference>
<dbReference type="CDD" id="cd03260">
    <property type="entry name" value="ABC_PstB_phosphate_transporter"/>
    <property type="match status" value="1"/>
</dbReference>
<dbReference type="AlphaFoldDB" id="A0A1I5NCC6"/>
<gene>
    <name evidence="5" type="primary">yjkB</name>
    <name evidence="5" type="ORF">HHA03_06850</name>
    <name evidence="6" type="ORF">SAMN05421839_10867</name>
</gene>
<protein>
    <submittedName>
        <fullName evidence="5">ABC transporter ATP-binding protein YjkB</fullName>
    </submittedName>
    <submittedName>
        <fullName evidence="6">Putative ABC transport system ATP-binding protein</fullName>
    </submittedName>
</protein>
<reference evidence="5 8" key="2">
    <citation type="submission" date="2019-07" db="EMBL/GenBank/DDBJ databases">
        <title>Whole genome shotgun sequence of Halolactibacillus halophilus NBRC 100868.</title>
        <authorList>
            <person name="Hosoyama A."/>
            <person name="Uohara A."/>
            <person name="Ohji S."/>
            <person name="Ichikawa N."/>
        </authorList>
    </citation>
    <scope>NUCLEOTIDE SEQUENCE [LARGE SCALE GENOMIC DNA]</scope>
    <source>
        <strain evidence="5 8">NBRC 100868</strain>
    </source>
</reference>
<accession>A0A1I5NCC6</accession>
<dbReference type="GO" id="GO:0005524">
    <property type="term" value="F:ATP binding"/>
    <property type="evidence" value="ECO:0007669"/>
    <property type="project" value="UniProtKB-KW"/>
</dbReference>
<dbReference type="PROSITE" id="PS50893">
    <property type="entry name" value="ABC_TRANSPORTER_2"/>
    <property type="match status" value="1"/>
</dbReference>
<dbReference type="PANTHER" id="PTHR43423:SF1">
    <property type="entry name" value="ABC TRANSPORTER I FAMILY MEMBER 17"/>
    <property type="match status" value="1"/>
</dbReference>
<keyword evidence="8" id="KW-1185">Reference proteome</keyword>
<evidence type="ECO:0000313" key="6">
    <source>
        <dbReference type="EMBL" id="SFP18871.1"/>
    </source>
</evidence>
<keyword evidence="3 6" id="KW-0067">ATP-binding</keyword>
<dbReference type="SUPFAM" id="SSF52540">
    <property type="entry name" value="P-loop containing nucleoside triphosphate hydrolases"/>
    <property type="match status" value="1"/>
</dbReference>
<evidence type="ECO:0000313" key="8">
    <source>
        <dbReference type="Proteomes" id="UP000321547"/>
    </source>
</evidence>
<dbReference type="InterPro" id="IPR003439">
    <property type="entry name" value="ABC_transporter-like_ATP-bd"/>
</dbReference>
<dbReference type="Gene3D" id="3.40.50.300">
    <property type="entry name" value="P-loop containing nucleotide triphosphate hydrolases"/>
    <property type="match status" value="1"/>
</dbReference>
<dbReference type="EMBL" id="FOXC01000008">
    <property type="protein sequence ID" value="SFP18871.1"/>
    <property type="molecule type" value="Genomic_DNA"/>
</dbReference>
<dbReference type="EMBL" id="BJWI01000006">
    <property type="protein sequence ID" value="GEM01153.1"/>
    <property type="molecule type" value="Genomic_DNA"/>
</dbReference>
<dbReference type="OrthoDB" id="9785080at2"/>
<evidence type="ECO:0000256" key="1">
    <source>
        <dbReference type="ARBA" id="ARBA00022448"/>
    </source>
</evidence>
<evidence type="ECO:0000256" key="2">
    <source>
        <dbReference type="ARBA" id="ARBA00022741"/>
    </source>
</evidence>
<dbReference type="GO" id="GO:0016020">
    <property type="term" value="C:membrane"/>
    <property type="evidence" value="ECO:0007669"/>
    <property type="project" value="InterPro"/>
</dbReference>
<name>A0A1I5NCC6_9BACI</name>